<evidence type="ECO:0000259" key="1">
    <source>
        <dbReference type="SMART" id="SM00849"/>
    </source>
</evidence>
<dbReference type="InterPro" id="IPR001279">
    <property type="entry name" value="Metallo-B-lactamas"/>
</dbReference>
<evidence type="ECO:0000313" key="2">
    <source>
        <dbReference type="EMBL" id="GIJ70468.1"/>
    </source>
</evidence>
<reference evidence="2" key="1">
    <citation type="submission" date="2021-01" db="EMBL/GenBank/DDBJ databases">
        <title>Whole genome shotgun sequence of Virgisporangium ochraceum NBRC 16418.</title>
        <authorList>
            <person name="Komaki H."/>
            <person name="Tamura T."/>
        </authorList>
    </citation>
    <scope>NUCLEOTIDE SEQUENCE</scope>
    <source>
        <strain evidence="2">NBRC 16418</strain>
    </source>
</reference>
<proteinExistence type="predicted"/>
<dbReference type="EMBL" id="BOPH01000080">
    <property type="protein sequence ID" value="GIJ70468.1"/>
    <property type="molecule type" value="Genomic_DNA"/>
</dbReference>
<dbReference type="SUPFAM" id="SSF56281">
    <property type="entry name" value="Metallo-hydrolase/oxidoreductase"/>
    <property type="match status" value="1"/>
</dbReference>
<gene>
    <name evidence="2" type="ORF">Voc01_053850</name>
</gene>
<dbReference type="PANTHER" id="PTHR42951:SF4">
    <property type="entry name" value="ACYL-COENZYME A THIOESTERASE MBLAC2"/>
    <property type="match status" value="1"/>
</dbReference>
<dbReference type="Gene3D" id="3.60.15.10">
    <property type="entry name" value="Ribonuclease Z/Hydroxyacylglutathione hydrolase-like"/>
    <property type="match status" value="1"/>
</dbReference>
<dbReference type="InterPro" id="IPR036866">
    <property type="entry name" value="RibonucZ/Hydroxyglut_hydro"/>
</dbReference>
<comment type="caution">
    <text evidence="2">The sequence shown here is derived from an EMBL/GenBank/DDBJ whole genome shotgun (WGS) entry which is preliminary data.</text>
</comment>
<dbReference type="InterPro" id="IPR050855">
    <property type="entry name" value="NDM-1-like"/>
</dbReference>
<name>A0A8J4EDD2_9ACTN</name>
<dbReference type="PANTHER" id="PTHR42951">
    <property type="entry name" value="METALLO-BETA-LACTAMASE DOMAIN-CONTAINING"/>
    <property type="match status" value="1"/>
</dbReference>
<feature type="domain" description="Metallo-beta-lactamase" evidence="1">
    <location>
        <begin position="49"/>
        <end position="244"/>
    </location>
</feature>
<protein>
    <submittedName>
        <fullName evidence="2">MBL fold metallo-hydrolase</fullName>
    </submittedName>
</protein>
<dbReference type="Proteomes" id="UP000635606">
    <property type="component" value="Unassembled WGS sequence"/>
</dbReference>
<dbReference type="AlphaFoldDB" id="A0A8J4EDD2"/>
<organism evidence="2 3">
    <name type="scientific">Virgisporangium ochraceum</name>
    <dbReference type="NCBI Taxonomy" id="65505"/>
    <lineage>
        <taxon>Bacteria</taxon>
        <taxon>Bacillati</taxon>
        <taxon>Actinomycetota</taxon>
        <taxon>Actinomycetes</taxon>
        <taxon>Micromonosporales</taxon>
        <taxon>Micromonosporaceae</taxon>
        <taxon>Virgisporangium</taxon>
    </lineage>
</organism>
<sequence>MAVDEPATDGVVRRGDAAPTPVAAPWFEVSTVDERTTLVTEPHVHPLLRANLWHLRGRDHDLLVDCGTGVSALAPVLLDRFGREPVLVLTHGHLDHMGSAHEFAEVWAHPLERVDDPAPGSLHGPTLAAEVGLDWSPPDLLVTARPHDGYDPATYRVPPATVTRYLTDGDTIDLGDRSLTVLHLPGHTPGSIALFDPAGGTLFSGDVVYDDVLLDNLTGGDPARYADSLRRLRELPVTVTHAGHEPSFGRDRLHDLIDTYLRDSRPTGVTADPP</sequence>
<accession>A0A8J4EDD2</accession>
<evidence type="ECO:0000313" key="3">
    <source>
        <dbReference type="Proteomes" id="UP000635606"/>
    </source>
</evidence>
<dbReference type="SMART" id="SM00849">
    <property type="entry name" value="Lactamase_B"/>
    <property type="match status" value="1"/>
</dbReference>
<dbReference type="Pfam" id="PF00753">
    <property type="entry name" value="Lactamase_B"/>
    <property type="match status" value="1"/>
</dbReference>
<dbReference type="RefSeq" id="WP_203930366.1">
    <property type="nucleotide sequence ID" value="NZ_BOPH01000080.1"/>
</dbReference>
<keyword evidence="3" id="KW-1185">Reference proteome</keyword>